<comment type="catalytic activity">
    <reaction evidence="17 18">
        <text>a ubiquinone + NADH + 5 H(+)(in) = a ubiquinol + NAD(+) + 4 H(+)(out)</text>
        <dbReference type="Rhea" id="RHEA:29091"/>
        <dbReference type="Rhea" id="RHEA-COMP:9565"/>
        <dbReference type="Rhea" id="RHEA-COMP:9566"/>
        <dbReference type="ChEBI" id="CHEBI:15378"/>
        <dbReference type="ChEBI" id="CHEBI:16389"/>
        <dbReference type="ChEBI" id="CHEBI:17976"/>
        <dbReference type="ChEBI" id="CHEBI:57540"/>
        <dbReference type="ChEBI" id="CHEBI:57945"/>
        <dbReference type="EC" id="7.1.1.2"/>
    </reaction>
</comment>
<keyword evidence="6" id="KW-0813">Transport</keyword>
<dbReference type="PANTHER" id="PTHR46552">
    <property type="entry name" value="NADH-UBIQUINONE OXIDOREDUCTASE CHAIN 2"/>
    <property type="match status" value="1"/>
</dbReference>
<dbReference type="RefSeq" id="YP_009349818.1">
    <property type="nucleotide sequence ID" value="NC_033986.1"/>
</dbReference>
<name>A0A1Q1MPE2_9ORTH</name>
<sequence>MYMAPIKLPASVLFSATLIMGTIISITSTSWFGAWMGLEINLLSFIPLMTNTKNIMSTEASLKYFLVQALASAMLLFSIILTFSLSFYFPSIDPAKYFQYLIISPLLLKMGAAPFHFWFPGVMEGLSWKNCFILMTWQKIAPLMLLSYVIKMNIFIGMIILLSVVIGSLGGLNQSSLRKLMAYSSINHVGWMIAAMIVGDNMWELYFLVYSFLSFSILLVFNTHHIFHINQNFLTMTNNKITKSCVFLLLLSLGGLPPFFGFFPKWLIIQALAGMNYQFIVVTMVIMTLVTLFYYLRLTFHAFLFSHTELKTTPPDNSDSPYFPLILALVGMSTFGLPFSSLIYSML</sequence>
<dbReference type="GO" id="GO:0008137">
    <property type="term" value="F:NADH dehydrogenase (ubiquinone) activity"/>
    <property type="evidence" value="ECO:0007669"/>
    <property type="project" value="UniProtKB-EC"/>
</dbReference>
<evidence type="ECO:0000256" key="16">
    <source>
        <dbReference type="ARBA" id="ARBA00023136"/>
    </source>
</evidence>
<dbReference type="InterPro" id="IPR050175">
    <property type="entry name" value="Complex_I_Subunit_2"/>
</dbReference>
<dbReference type="Pfam" id="PF00361">
    <property type="entry name" value="Proton_antipo_M"/>
    <property type="match status" value="1"/>
</dbReference>
<reference evidence="20" key="1">
    <citation type="submission" date="2016-04" db="EMBL/GenBank/DDBJ databases">
        <title>Towards a higher-level phylogeny of ensiferan insects inferred from mitochondrial genome sequences.</title>
        <authorList>
            <person name="Zhou Z.J."/>
        </authorList>
    </citation>
    <scope>NUCLEOTIDE SEQUENCE</scope>
</reference>
<evidence type="ECO:0000256" key="15">
    <source>
        <dbReference type="ARBA" id="ARBA00023128"/>
    </source>
</evidence>
<evidence type="ECO:0000256" key="12">
    <source>
        <dbReference type="ARBA" id="ARBA00022989"/>
    </source>
</evidence>
<evidence type="ECO:0000256" key="1">
    <source>
        <dbReference type="ARBA" id="ARBA00003257"/>
    </source>
</evidence>
<evidence type="ECO:0000256" key="14">
    <source>
        <dbReference type="ARBA" id="ARBA00023075"/>
    </source>
</evidence>
<dbReference type="InterPro" id="IPR001750">
    <property type="entry name" value="ND/Mrp_TM"/>
</dbReference>
<evidence type="ECO:0000313" key="20">
    <source>
        <dbReference type="EMBL" id="AQM39954.1"/>
    </source>
</evidence>
<feature type="transmembrane region" description="Helical" evidence="18">
    <location>
        <begin position="322"/>
        <end position="344"/>
    </location>
</feature>
<comment type="similarity">
    <text evidence="3 18">Belongs to the complex I subunit 2 family.</text>
</comment>
<protein>
    <recommendedName>
        <fullName evidence="5 18">NADH-ubiquinone oxidoreductase chain 2</fullName>
        <ecNumber evidence="4 18">7.1.1.2</ecNumber>
    </recommendedName>
</protein>
<proteinExistence type="inferred from homology"/>
<keyword evidence="12 18" id="KW-1133">Transmembrane helix</keyword>
<comment type="function">
    <text evidence="1">Core subunit of the mitochondrial membrane respiratory chain NADH dehydrogenase (Complex I) that is believed to belong to the minimal assembly required for catalysis. Complex I functions in the transfer of electrons from NADH to the respiratory chain. The immediate electron acceptor for the enzyme is believed to be ubiquinone.</text>
</comment>
<feature type="transmembrane region" description="Helical" evidence="18">
    <location>
        <begin position="245"/>
        <end position="263"/>
    </location>
</feature>
<evidence type="ECO:0000256" key="8">
    <source>
        <dbReference type="ARBA" id="ARBA00022692"/>
    </source>
</evidence>
<evidence type="ECO:0000256" key="3">
    <source>
        <dbReference type="ARBA" id="ARBA00007012"/>
    </source>
</evidence>
<feature type="transmembrane region" description="Helical" evidence="18">
    <location>
        <begin position="275"/>
        <end position="296"/>
    </location>
</feature>
<keyword evidence="13 18" id="KW-0520">NAD</keyword>
<gene>
    <name evidence="20" type="primary">ND2</name>
</gene>
<feature type="transmembrane region" description="Helical" evidence="18">
    <location>
        <begin position="205"/>
        <end position="224"/>
    </location>
</feature>
<dbReference type="GeneID" id="31085716"/>
<evidence type="ECO:0000256" key="17">
    <source>
        <dbReference type="ARBA" id="ARBA00049551"/>
    </source>
</evidence>
<comment type="function">
    <text evidence="18">Core subunit of the mitochondrial membrane respiratory chain NADH dehydrogenase (Complex I) which catalyzes electron transfer from NADH through the respiratory chain, using ubiquinone as an electron acceptor. Essential for the catalytic activity and assembly of complex I.</text>
</comment>
<feature type="transmembrane region" description="Helical" evidence="18">
    <location>
        <begin position="154"/>
        <end position="173"/>
    </location>
</feature>
<dbReference type="CTD" id="4536"/>
<evidence type="ECO:0000256" key="18">
    <source>
        <dbReference type="RuleBase" id="RU003403"/>
    </source>
</evidence>
<dbReference type="InterPro" id="IPR003917">
    <property type="entry name" value="NADH_UbQ_OxRdtase_chain2"/>
</dbReference>
<dbReference type="EMBL" id="KX057723">
    <property type="protein sequence ID" value="AQM39954.1"/>
    <property type="molecule type" value="Genomic_DNA"/>
</dbReference>
<dbReference type="PRINTS" id="PR01436">
    <property type="entry name" value="NADHDHGNASE2"/>
</dbReference>
<feature type="transmembrane region" description="Helical" evidence="18">
    <location>
        <begin position="62"/>
        <end position="85"/>
    </location>
</feature>
<dbReference type="GO" id="GO:0006120">
    <property type="term" value="P:mitochondrial electron transport, NADH to ubiquinone"/>
    <property type="evidence" value="ECO:0007669"/>
    <property type="project" value="InterPro"/>
</dbReference>
<evidence type="ECO:0000256" key="4">
    <source>
        <dbReference type="ARBA" id="ARBA00012944"/>
    </source>
</evidence>
<evidence type="ECO:0000259" key="19">
    <source>
        <dbReference type="Pfam" id="PF00361"/>
    </source>
</evidence>
<dbReference type="PANTHER" id="PTHR46552:SF1">
    <property type="entry name" value="NADH-UBIQUINONE OXIDOREDUCTASE CHAIN 2"/>
    <property type="match status" value="1"/>
</dbReference>
<keyword evidence="14 18" id="KW-0830">Ubiquinone</keyword>
<keyword evidence="10 18" id="KW-1278">Translocase</keyword>
<evidence type="ECO:0000256" key="2">
    <source>
        <dbReference type="ARBA" id="ARBA00004448"/>
    </source>
</evidence>
<evidence type="ECO:0000256" key="5">
    <source>
        <dbReference type="ARBA" id="ARBA00021008"/>
    </source>
</evidence>
<organism evidence="20">
    <name type="scientific">Chizuella bonneti</name>
    <dbReference type="NCBI Taxonomy" id="420882"/>
    <lineage>
        <taxon>Eukaryota</taxon>
        <taxon>Metazoa</taxon>
        <taxon>Ecdysozoa</taxon>
        <taxon>Arthropoda</taxon>
        <taxon>Hexapoda</taxon>
        <taxon>Insecta</taxon>
        <taxon>Pterygota</taxon>
        <taxon>Neoptera</taxon>
        <taxon>Polyneoptera</taxon>
        <taxon>Orthoptera</taxon>
        <taxon>Ensifera</taxon>
        <taxon>Tettigoniidea</taxon>
        <taxon>Tettigonioidea</taxon>
        <taxon>Tettigoniidae</taxon>
        <taxon>Tettigoniinae</taxon>
        <taxon>Chizuella</taxon>
    </lineage>
</organism>
<feature type="domain" description="NADH:quinone oxidoreductase/Mrp antiporter transmembrane" evidence="19">
    <location>
        <begin position="28"/>
        <end position="290"/>
    </location>
</feature>
<evidence type="ECO:0000256" key="9">
    <source>
        <dbReference type="ARBA" id="ARBA00022792"/>
    </source>
</evidence>
<evidence type="ECO:0000256" key="11">
    <source>
        <dbReference type="ARBA" id="ARBA00022982"/>
    </source>
</evidence>
<keyword evidence="11 18" id="KW-0249">Electron transport</keyword>
<accession>A0A1Q1MPE2</accession>
<evidence type="ECO:0000256" key="7">
    <source>
        <dbReference type="ARBA" id="ARBA00022660"/>
    </source>
</evidence>
<evidence type="ECO:0000256" key="6">
    <source>
        <dbReference type="ARBA" id="ARBA00022448"/>
    </source>
</evidence>
<dbReference type="GO" id="GO:0005743">
    <property type="term" value="C:mitochondrial inner membrane"/>
    <property type="evidence" value="ECO:0007669"/>
    <property type="project" value="UniProtKB-SubCell"/>
</dbReference>
<keyword evidence="9 18" id="KW-0999">Mitochondrion inner membrane</keyword>
<keyword evidence="8 18" id="KW-0812">Transmembrane</keyword>
<geneLocation type="mitochondrion" evidence="20"/>
<keyword evidence="7 18" id="KW-0679">Respiratory chain</keyword>
<feature type="transmembrane region" description="Helical" evidence="18">
    <location>
        <begin position="97"/>
        <end position="119"/>
    </location>
</feature>
<keyword evidence="15 18" id="KW-0496">Mitochondrion</keyword>
<dbReference type="EC" id="7.1.1.2" evidence="4 18"/>
<dbReference type="AlphaFoldDB" id="A0A1Q1MPE2"/>
<keyword evidence="16 18" id="KW-0472">Membrane</keyword>
<evidence type="ECO:0000256" key="10">
    <source>
        <dbReference type="ARBA" id="ARBA00022967"/>
    </source>
</evidence>
<comment type="subcellular location">
    <subcellularLocation>
        <location evidence="2 18">Mitochondrion inner membrane</location>
        <topology evidence="2 18">Multi-pass membrane protein</topology>
    </subcellularLocation>
</comment>
<evidence type="ECO:0000256" key="13">
    <source>
        <dbReference type="ARBA" id="ARBA00023027"/>
    </source>
</evidence>